<keyword evidence="2" id="KW-1185">Reference proteome</keyword>
<sequence>MRNYLTYFTIAILFLSSCNNQDDEIILKKNESFNPLSRVEVVSLSGSSTRAKNEEEKTLRFEDVEHLNKVVEILENRNDRENEDFFRKINFRGIFLRNIEANKAIDDIFDIEDYDTFLNEVKKYKEQYGDLLKGNVSEYDLTPNLQFDDEVIRLLGNKNGEILVGEKVYAPKASLSSFRGLLSGPYAPTFREFPGNPVNIMLREGKYQGSVTLGACRENGDFMVECASQKKKKFWKRRNETDYSGDVYINGAHFFFNVLRKKRQAVFLSPFVNVGQYAGKKITVSISNFKVGCCPSLVGNQTFELDLRNR</sequence>
<dbReference type="Proteomes" id="UP000184105">
    <property type="component" value="Unassembled WGS sequence"/>
</dbReference>
<dbReference type="PROSITE" id="PS51257">
    <property type="entry name" value="PROKAR_LIPOPROTEIN"/>
    <property type="match status" value="1"/>
</dbReference>
<reference evidence="1 2" key="1">
    <citation type="submission" date="2016-11" db="EMBL/GenBank/DDBJ databases">
        <authorList>
            <person name="Varghese N."/>
            <person name="Submissions S."/>
        </authorList>
    </citation>
    <scope>NUCLEOTIDE SEQUENCE [LARGE SCALE GENOMIC DNA]</scope>
    <source>
        <strain evidence="1 2">DSM 22613</strain>
    </source>
</reference>
<dbReference type="AlphaFoldDB" id="A0AAX2F7P0"/>
<dbReference type="Pfam" id="PF16140">
    <property type="entry name" value="DUF4848"/>
    <property type="match status" value="1"/>
</dbReference>
<proteinExistence type="predicted"/>
<evidence type="ECO:0008006" key="3">
    <source>
        <dbReference type="Google" id="ProtNLM"/>
    </source>
</evidence>
<gene>
    <name evidence="1" type="ORF">SAMN05444364_1627</name>
</gene>
<organism evidence="1 2">
    <name type="scientific">Prevotella scopos JCM 17725</name>
    <dbReference type="NCBI Taxonomy" id="1236518"/>
    <lineage>
        <taxon>Bacteria</taxon>
        <taxon>Pseudomonadati</taxon>
        <taxon>Bacteroidota</taxon>
        <taxon>Bacteroidia</taxon>
        <taxon>Bacteroidales</taxon>
        <taxon>Prevotellaceae</taxon>
        <taxon>Prevotella</taxon>
    </lineage>
</organism>
<dbReference type="EMBL" id="FQWA01000062">
    <property type="protein sequence ID" value="SHG21576.1"/>
    <property type="molecule type" value="Genomic_DNA"/>
</dbReference>
<dbReference type="RefSeq" id="WP_025839946.1">
    <property type="nucleotide sequence ID" value="NZ_BAKP01000076.1"/>
</dbReference>
<comment type="caution">
    <text evidence="1">The sequence shown here is derived from an EMBL/GenBank/DDBJ whole genome shotgun (WGS) entry which is preliminary data.</text>
</comment>
<evidence type="ECO:0000313" key="1">
    <source>
        <dbReference type="EMBL" id="SHG21576.1"/>
    </source>
</evidence>
<evidence type="ECO:0000313" key="2">
    <source>
        <dbReference type="Proteomes" id="UP000184105"/>
    </source>
</evidence>
<protein>
    <recommendedName>
        <fullName evidence="3">DUF4848 domain-containing protein</fullName>
    </recommendedName>
</protein>
<accession>A0AAX2F7P0</accession>
<dbReference type="InterPro" id="IPR032318">
    <property type="entry name" value="DUF4848"/>
</dbReference>
<name>A0AAX2F7P0_9BACT</name>